<dbReference type="EMBL" id="MU394316">
    <property type="protein sequence ID" value="KAI6086400.1"/>
    <property type="molecule type" value="Genomic_DNA"/>
</dbReference>
<organism evidence="1 2">
    <name type="scientific">Hypoxylon rubiginosum</name>
    <dbReference type="NCBI Taxonomy" id="110542"/>
    <lineage>
        <taxon>Eukaryota</taxon>
        <taxon>Fungi</taxon>
        <taxon>Dikarya</taxon>
        <taxon>Ascomycota</taxon>
        <taxon>Pezizomycotina</taxon>
        <taxon>Sordariomycetes</taxon>
        <taxon>Xylariomycetidae</taxon>
        <taxon>Xylariales</taxon>
        <taxon>Hypoxylaceae</taxon>
        <taxon>Hypoxylon</taxon>
    </lineage>
</organism>
<keyword evidence="2" id="KW-1185">Reference proteome</keyword>
<accession>A0ACC0D108</accession>
<proteinExistence type="predicted"/>
<reference evidence="1 2" key="1">
    <citation type="journal article" date="2022" name="New Phytol.">
        <title>Ecological generalism drives hyperdiversity of secondary metabolite gene clusters in xylarialean endophytes.</title>
        <authorList>
            <person name="Franco M.E.E."/>
            <person name="Wisecaver J.H."/>
            <person name="Arnold A.E."/>
            <person name="Ju Y.M."/>
            <person name="Slot J.C."/>
            <person name="Ahrendt S."/>
            <person name="Moore L.P."/>
            <person name="Eastman K.E."/>
            <person name="Scott K."/>
            <person name="Konkel Z."/>
            <person name="Mondo S.J."/>
            <person name="Kuo A."/>
            <person name="Hayes R.D."/>
            <person name="Haridas S."/>
            <person name="Andreopoulos B."/>
            <person name="Riley R."/>
            <person name="LaButti K."/>
            <person name="Pangilinan J."/>
            <person name="Lipzen A."/>
            <person name="Amirebrahimi M."/>
            <person name="Yan J."/>
            <person name="Adam C."/>
            <person name="Keymanesh K."/>
            <person name="Ng V."/>
            <person name="Louie K."/>
            <person name="Northen T."/>
            <person name="Drula E."/>
            <person name="Henrissat B."/>
            <person name="Hsieh H.M."/>
            <person name="Youens-Clark K."/>
            <person name="Lutzoni F."/>
            <person name="Miadlikowska J."/>
            <person name="Eastwood D.C."/>
            <person name="Hamelin R.C."/>
            <person name="Grigoriev I.V."/>
            <person name="U'Ren J.M."/>
        </authorList>
    </citation>
    <scope>NUCLEOTIDE SEQUENCE [LARGE SCALE GENOMIC DNA]</scope>
    <source>
        <strain evidence="1 2">ER1909</strain>
    </source>
</reference>
<evidence type="ECO:0000313" key="1">
    <source>
        <dbReference type="EMBL" id="KAI6086400.1"/>
    </source>
</evidence>
<comment type="caution">
    <text evidence="1">The sequence shown here is derived from an EMBL/GenBank/DDBJ whole genome shotgun (WGS) entry which is preliminary data.</text>
</comment>
<sequence>MHCQDMETALTTANSAIGQCHKMKTDDTILTEVQHPNPLRKRKPKGSGPGLRLSWPRASDARRAVVGKSPSHALSHKDNARQISGTHMVHISSDDVKMHFHFTNSPRNESSRPTLYVPLTWNPLKLEVGDTALLQYFQSTASRSLATFGHDATDLGNVLIRVALASNTASAVAVLRSVLALSSLHRHDVHSHAVELKISALKSLTAAANNLVGTVEAVQHVAAGMLLCSFEIHQASCTSSQWMWYLSGAKDIIKVSRLESPQDSDIAILLDWVYYHDVLARFSLRHWHRDNGAIASAASSIRAEASNAAPPALGTIELLSEICDVVSTRPVAKVPAQDVDGYKGFIRILDWRIRSILPIVSDNADTVLMMELYRMAMLVYLYRATGNLLNQVTRIQQQVDAAFDMITQLSSCDRQFPVFVLGCEARGDEQRAAVLDLISKSERNASSRSFNYVKVILQAIWAQDDLADGDTNYWDKLSYVISCCSVLPTFV</sequence>
<name>A0ACC0D108_9PEZI</name>
<evidence type="ECO:0000313" key="2">
    <source>
        <dbReference type="Proteomes" id="UP001497680"/>
    </source>
</evidence>
<gene>
    <name evidence="1" type="ORF">F4821DRAFT_238642</name>
</gene>
<protein>
    <submittedName>
        <fullName evidence="1">Fungal-specific transcription factor domain-containing protein</fullName>
    </submittedName>
</protein>
<dbReference type="Proteomes" id="UP001497680">
    <property type="component" value="Unassembled WGS sequence"/>
</dbReference>